<feature type="region of interest" description="Disordered" evidence="1">
    <location>
        <begin position="53"/>
        <end position="100"/>
    </location>
</feature>
<dbReference type="Gene3D" id="4.10.240.10">
    <property type="entry name" value="Zn(2)-C6 fungal-type DNA-binding domain"/>
    <property type="match status" value="1"/>
</dbReference>
<dbReference type="InterPro" id="IPR036864">
    <property type="entry name" value="Zn2-C6_fun-type_DNA-bd_sf"/>
</dbReference>
<name>A0A5C3MZI4_9AGAM</name>
<reference evidence="3 4" key="1">
    <citation type="journal article" date="2019" name="Nat. Ecol. Evol.">
        <title>Megaphylogeny resolves global patterns of mushroom evolution.</title>
        <authorList>
            <person name="Varga T."/>
            <person name="Krizsan K."/>
            <person name="Foldi C."/>
            <person name="Dima B."/>
            <person name="Sanchez-Garcia M."/>
            <person name="Sanchez-Ramirez S."/>
            <person name="Szollosi G.J."/>
            <person name="Szarkandi J.G."/>
            <person name="Papp V."/>
            <person name="Albert L."/>
            <person name="Andreopoulos W."/>
            <person name="Angelini C."/>
            <person name="Antonin V."/>
            <person name="Barry K.W."/>
            <person name="Bougher N.L."/>
            <person name="Buchanan P."/>
            <person name="Buyck B."/>
            <person name="Bense V."/>
            <person name="Catcheside P."/>
            <person name="Chovatia M."/>
            <person name="Cooper J."/>
            <person name="Damon W."/>
            <person name="Desjardin D."/>
            <person name="Finy P."/>
            <person name="Geml J."/>
            <person name="Haridas S."/>
            <person name="Hughes K."/>
            <person name="Justo A."/>
            <person name="Karasinski D."/>
            <person name="Kautmanova I."/>
            <person name="Kiss B."/>
            <person name="Kocsube S."/>
            <person name="Kotiranta H."/>
            <person name="LaButti K.M."/>
            <person name="Lechner B.E."/>
            <person name="Liimatainen K."/>
            <person name="Lipzen A."/>
            <person name="Lukacs Z."/>
            <person name="Mihaltcheva S."/>
            <person name="Morgado L.N."/>
            <person name="Niskanen T."/>
            <person name="Noordeloos M.E."/>
            <person name="Ohm R.A."/>
            <person name="Ortiz-Santana B."/>
            <person name="Ovrebo C."/>
            <person name="Racz N."/>
            <person name="Riley R."/>
            <person name="Savchenko A."/>
            <person name="Shiryaev A."/>
            <person name="Soop K."/>
            <person name="Spirin V."/>
            <person name="Szebenyi C."/>
            <person name="Tomsovsky M."/>
            <person name="Tulloss R.E."/>
            <person name="Uehling J."/>
            <person name="Grigoriev I.V."/>
            <person name="Vagvolgyi C."/>
            <person name="Papp T."/>
            <person name="Martin F.M."/>
            <person name="Miettinen O."/>
            <person name="Hibbett D.S."/>
            <person name="Nagy L.G."/>
        </authorList>
    </citation>
    <scope>NUCLEOTIDE SEQUENCE [LARGE SCALE GENOMIC DNA]</scope>
    <source>
        <strain evidence="3 4">OMC1185</strain>
    </source>
</reference>
<dbReference type="Pfam" id="PF00172">
    <property type="entry name" value="Zn_clus"/>
    <property type="match status" value="1"/>
</dbReference>
<dbReference type="SUPFAM" id="SSF57701">
    <property type="entry name" value="Zn2/Cys6 DNA-binding domain"/>
    <property type="match status" value="1"/>
</dbReference>
<evidence type="ECO:0000313" key="4">
    <source>
        <dbReference type="Proteomes" id="UP000305948"/>
    </source>
</evidence>
<accession>A0A5C3MZI4</accession>
<dbReference type="PROSITE" id="PS50048">
    <property type="entry name" value="ZN2_CY6_FUNGAL_2"/>
    <property type="match status" value="1"/>
</dbReference>
<dbReference type="PROSITE" id="PS00463">
    <property type="entry name" value="ZN2_CY6_FUNGAL_1"/>
    <property type="match status" value="1"/>
</dbReference>
<evidence type="ECO:0000259" key="2">
    <source>
        <dbReference type="PROSITE" id="PS50048"/>
    </source>
</evidence>
<keyword evidence="4" id="KW-1185">Reference proteome</keyword>
<gene>
    <name evidence="3" type="ORF">OE88DRAFT_1736848</name>
</gene>
<proteinExistence type="predicted"/>
<sequence>MDSSMSLNSSAQGEYSSVAIRQSRLQRPAAAGLNLKLDASEDAEHRRVLMGRKPHHLRHHCPESSFDSFPSPYSPATHSPLSSASTATFDSAPPTPSEMEDSWNLIPYNVPWGSSYHQYQAGTLPGPEGACVFLRSPTPLKNQRTMQACEKCRERKAKCSGDKPSCARCLARGHTCTYMDDAAKRVRGASLNRRKRRETISSYSTPELSDAESTDQSRRNSEPDIAAPAKREAVPVVSSQPVSQGYDYARHVDYAMTPVYAQERQSYPDEGGMQYEFPVGQPSIYAPRPVRHSASMPFLPQASEAGYYSSSAVSPPILTTAVSQYAVPQQPLYYNSYELVDMAQMAVYDESFIPATEQSPMSLYGDGAVPYDPNSYTPFAQPYLQ</sequence>
<feature type="compositionally biased region" description="Low complexity" evidence="1">
    <location>
        <begin position="63"/>
        <end position="75"/>
    </location>
</feature>
<dbReference type="GO" id="GO:0000981">
    <property type="term" value="F:DNA-binding transcription factor activity, RNA polymerase II-specific"/>
    <property type="evidence" value="ECO:0007669"/>
    <property type="project" value="InterPro"/>
</dbReference>
<dbReference type="InterPro" id="IPR001138">
    <property type="entry name" value="Zn2Cys6_DnaBD"/>
</dbReference>
<evidence type="ECO:0000313" key="3">
    <source>
        <dbReference type="EMBL" id="TFK49198.1"/>
    </source>
</evidence>
<feature type="domain" description="Zn(2)-C6 fungal-type" evidence="2">
    <location>
        <begin position="148"/>
        <end position="178"/>
    </location>
</feature>
<protein>
    <recommendedName>
        <fullName evidence="2">Zn(2)-C6 fungal-type domain-containing protein</fullName>
    </recommendedName>
</protein>
<dbReference type="PANTHER" id="PTHR47783">
    <property type="entry name" value="ZN(II)2CYS6 TRANSCRIPTION FACTOR (EUROFUNG)-RELATED"/>
    <property type="match status" value="1"/>
</dbReference>
<dbReference type="PRINTS" id="PR00755">
    <property type="entry name" value="AFLATOXINBRP"/>
</dbReference>
<dbReference type="SMART" id="SM00066">
    <property type="entry name" value="GAL4"/>
    <property type="match status" value="1"/>
</dbReference>
<dbReference type="EMBL" id="ML213516">
    <property type="protein sequence ID" value="TFK49198.1"/>
    <property type="molecule type" value="Genomic_DNA"/>
</dbReference>
<feature type="compositionally biased region" description="Polar residues" evidence="1">
    <location>
        <begin position="76"/>
        <end position="89"/>
    </location>
</feature>
<dbReference type="CDD" id="cd00067">
    <property type="entry name" value="GAL4"/>
    <property type="match status" value="1"/>
</dbReference>
<dbReference type="AlphaFoldDB" id="A0A5C3MZI4"/>
<feature type="region of interest" description="Disordered" evidence="1">
    <location>
        <begin position="189"/>
        <end position="238"/>
    </location>
</feature>
<evidence type="ECO:0000256" key="1">
    <source>
        <dbReference type="SAM" id="MobiDB-lite"/>
    </source>
</evidence>
<dbReference type="GO" id="GO:0008270">
    <property type="term" value="F:zinc ion binding"/>
    <property type="evidence" value="ECO:0007669"/>
    <property type="project" value="InterPro"/>
</dbReference>
<dbReference type="PANTHER" id="PTHR47783:SF1">
    <property type="entry name" value="ZN(II)2CYS6 TRANSCRIPTION FACTOR (EUROFUNG)"/>
    <property type="match status" value="1"/>
</dbReference>
<organism evidence="3 4">
    <name type="scientific">Heliocybe sulcata</name>
    <dbReference type="NCBI Taxonomy" id="5364"/>
    <lineage>
        <taxon>Eukaryota</taxon>
        <taxon>Fungi</taxon>
        <taxon>Dikarya</taxon>
        <taxon>Basidiomycota</taxon>
        <taxon>Agaricomycotina</taxon>
        <taxon>Agaricomycetes</taxon>
        <taxon>Gloeophyllales</taxon>
        <taxon>Gloeophyllaceae</taxon>
        <taxon>Heliocybe</taxon>
    </lineage>
</organism>
<dbReference type="OrthoDB" id="2441642at2759"/>
<dbReference type="STRING" id="5364.A0A5C3MZI4"/>
<dbReference type="Proteomes" id="UP000305948">
    <property type="component" value="Unassembled WGS sequence"/>
</dbReference>